<evidence type="ECO:0000313" key="4">
    <source>
        <dbReference type="Proteomes" id="UP000000600"/>
    </source>
</evidence>
<evidence type="ECO:0000313" key="3">
    <source>
        <dbReference type="EMBL" id="CAK76290.1"/>
    </source>
</evidence>
<dbReference type="AlphaFoldDB" id="A0CZS3"/>
<dbReference type="KEGG" id="ptm:GSPATT00011863001"/>
<protein>
    <submittedName>
        <fullName evidence="3">Uncharacterized protein</fullName>
    </submittedName>
</protein>
<dbReference type="Proteomes" id="UP000000600">
    <property type="component" value="Unassembled WGS sequence"/>
</dbReference>
<name>A0CZS3_PARTE</name>
<proteinExistence type="predicted"/>
<dbReference type="STRING" id="5888.A0CZS3"/>
<dbReference type="GO" id="GO:0005737">
    <property type="term" value="C:cytoplasm"/>
    <property type="evidence" value="ECO:0000318"/>
    <property type="project" value="GO_Central"/>
</dbReference>
<feature type="repeat" description="RCC1" evidence="1">
    <location>
        <begin position="250"/>
        <end position="302"/>
    </location>
</feature>
<dbReference type="Gene3D" id="2.130.10.30">
    <property type="entry name" value="Regulator of chromosome condensation 1/beta-lactamase-inhibitor protein II"/>
    <property type="match status" value="2"/>
</dbReference>
<dbReference type="PROSITE" id="PS50012">
    <property type="entry name" value="RCC1_3"/>
    <property type="match status" value="2"/>
</dbReference>
<dbReference type="eggNOG" id="KOG0941">
    <property type="taxonomic scope" value="Eukaryota"/>
</dbReference>
<evidence type="ECO:0000256" key="1">
    <source>
        <dbReference type="PROSITE-ProRule" id="PRU00235"/>
    </source>
</evidence>
<feature type="signal peptide" evidence="2">
    <location>
        <begin position="1"/>
        <end position="17"/>
    </location>
</feature>
<dbReference type="SUPFAM" id="SSF50985">
    <property type="entry name" value="RCC1/BLIP-II"/>
    <property type="match status" value="1"/>
</dbReference>
<dbReference type="GO" id="GO:1901673">
    <property type="term" value="P:regulation of mitotic spindle assembly"/>
    <property type="evidence" value="ECO:0000318"/>
    <property type="project" value="GO_Central"/>
</dbReference>
<dbReference type="InParanoid" id="A0CZS3"/>
<keyword evidence="2" id="KW-0732">Signal</keyword>
<gene>
    <name evidence="3" type="ORF">GSPATT00011863001</name>
</gene>
<accession>A0CZS3</accession>
<organism evidence="3 4">
    <name type="scientific">Paramecium tetraurelia</name>
    <dbReference type="NCBI Taxonomy" id="5888"/>
    <lineage>
        <taxon>Eukaryota</taxon>
        <taxon>Sar</taxon>
        <taxon>Alveolata</taxon>
        <taxon>Ciliophora</taxon>
        <taxon>Intramacronucleata</taxon>
        <taxon>Oligohymenophorea</taxon>
        <taxon>Peniculida</taxon>
        <taxon>Parameciidae</taxon>
        <taxon>Paramecium</taxon>
    </lineage>
</organism>
<dbReference type="InterPro" id="IPR009091">
    <property type="entry name" value="RCC1/BLIP-II"/>
</dbReference>
<dbReference type="GeneID" id="5029472"/>
<dbReference type="OMA" id="ERRSSHM"/>
<dbReference type="GO" id="GO:0007346">
    <property type="term" value="P:regulation of mitotic cell cycle"/>
    <property type="evidence" value="ECO:0000318"/>
    <property type="project" value="GO_Central"/>
</dbReference>
<dbReference type="HOGENOM" id="CLU_274116_0_0_1"/>
<dbReference type="RefSeq" id="XP_001443687.1">
    <property type="nucleotide sequence ID" value="XM_001443650.1"/>
</dbReference>
<keyword evidence="4" id="KW-1185">Reference proteome</keyword>
<reference evidence="3 4" key="1">
    <citation type="journal article" date="2006" name="Nature">
        <title>Global trends of whole-genome duplications revealed by the ciliate Paramecium tetraurelia.</title>
        <authorList>
            <consortium name="Genoscope"/>
            <person name="Aury J.-M."/>
            <person name="Jaillon O."/>
            <person name="Duret L."/>
            <person name="Noel B."/>
            <person name="Jubin C."/>
            <person name="Porcel B.M."/>
            <person name="Segurens B."/>
            <person name="Daubin V."/>
            <person name="Anthouard V."/>
            <person name="Aiach N."/>
            <person name="Arnaiz O."/>
            <person name="Billaut A."/>
            <person name="Beisson J."/>
            <person name="Blanc I."/>
            <person name="Bouhouche K."/>
            <person name="Camara F."/>
            <person name="Duharcourt S."/>
            <person name="Guigo R."/>
            <person name="Gogendeau D."/>
            <person name="Katinka M."/>
            <person name="Keller A.-M."/>
            <person name="Kissmehl R."/>
            <person name="Klotz C."/>
            <person name="Koll F."/>
            <person name="Le Moue A."/>
            <person name="Lepere C."/>
            <person name="Malinsky S."/>
            <person name="Nowacki M."/>
            <person name="Nowak J.K."/>
            <person name="Plattner H."/>
            <person name="Poulain J."/>
            <person name="Ruiz F."/>
            <person name="Serrano V."/>
            <person name="Zagulski M."/>
            <person name="Dessen P."/>
            <person name="Betermier M."/>
            <person name="Weissenbach J."/>
            <person name="Scarpelli C."/>
            <person name="Schachter V."/>
            <person name="Sperling L."/>
            <person name="Meyer E."/>
            <person name="Cohen J."/>
            <person name="Wincker P."/>
        </authorList>
    </citation>
    <scope>NUCLEOTIDE SEQUENCE [LARGE SCALE GENOMIC DNA]</scope>
    <source>
        <strain evidence="3 4">Stock d4-2</strain>
    </source>
</reference>
<dbReference type="PANTHER" id="PTHR45982">
    <property type="entry name" value="REGULATOR OF CHROMOSOME CONDENSATION"/>
    <property type="match status" value="1"/>
</dbReference>
<dbReference type="PANTHER" id="PTHR45982:SF1">
    <property type="entry name" value="REGULATOR OF CHROMOSOME CONDENSATION"/>
    <property type="match status" value="1"/>
</dbReference>
<dbReference type="InterPro" id="IPR000408">
    <property type="entry name" value="Reg_chr_condens"/>
</dbReference>
<dbReference type="EMBL" id="CT868230">
    <property type="protein sequence ID" value="CAK76290.1"/>
    <property type="molecule type" value="Genomic_DNA"/>
</dbReference>
<feature type="repeat" description="RCC1" evidence="1">
    <location>
        <begin position="350"/>
        <end position="399"/>
    </location>
</feature>
<dbReference type="OrthoDB" id="61110at2759"/>
<dbReference type="Pfam" id="PF00415">
    <property type="entry name" value="RCC1"/>
    <property type="match status" value="2"/>
</dbReference>
<feature type="chain" id="PRO_5002623914" evidence="2">
    <location>
        <begin position="18"/>
        <end position="1191"/>
    </location>
</feature>
<evidence type="ECO:0000256" key="2">
    <source>
        <dbReference type="SAM" id="SignalP"/>
    </source>
</evidence>
<sequence>MTHGIMICNLVLYFGVGDFALQMQTIMNNNQKQFVKQLFRLQRIVFPQNKYSRDPSKATKRGEQELCFISVICCEQNTFLIDTQYDLWAFGNSQFAQLGLQQPSVNMPINISQITQNSYKLVNAGTGFVVAYSTNKKIYVWGNWHQLNYGEVLKLSEKQGFTEQIDAFYQISSLDITYNFSINRYMELERRSSHMPVHQAEVVSLKCVGTTTYLLTPSKLFCLGLHQQFTVQFIGIACGQKHVLAWDEQGKVWSWGDFSDGKLGYMDFNQKEQLSPKLIDDFQTKIMSCACGSNYSIALDVKGDIYGWGKGPFQIDLSKAVIPSKLCQKQKPFIKIMAGDSHFGALDLSGQLYGWGINVKNCLGDLGDKVRYPQLIELNNIKVIDAAMGSTSTVLIVPANSKYKIPSLNVDSYTSHQQKRVREEAAFIKDFADKKNKIDQVQVPTSNHILYDTLELPSKNTQYEQTAGLLKKMKSQVDSLKGVPKNKWNAKSLRLDTEMINFHTQVNQDYDDVQSKLKQLEYQNYLYIPVCNTTPTQSQNWEQRQDIDQLLSHENDVLKYQYILMVKSQDESKFMKTLLNDNNKQSIENQNYFQLNSKICKRKSDYLNDRKKYHDKFDQFDPYFLHTVKRDLKALSQKRKEIFIKKQKVREEFNREIAEKMQLTKVLIQNKEEIIKGIQASASERNMKLKIVQQKKQDNFLEKIQHIQQQIQEKSPEFRFKKRLEIIRQQQNMQVFGMILTYFNMENIQQMMQDTSQRGLELKRLMFKEHMKARVIQNTIRKRNIIKKIKLKLGLRQKKILLSFIFRFKIHFRIKSKYTYIRKINLFNLKSSLFVKFRINLSTILIKTQSLQSFCRWYNHNFQVQLSYLNYKWDEYLRQSFKGQMTEKEKEELKQFEIPDLMEKQQNLLQKLTTPQKQLNWNDLKFQLKPVCKASELRTNLLRKVKAVVQIDEEIKDIDPKILGRVFLPYTRYHDNIALSVTAKIRFDYQMMIQLQVHEKVFMEELIVKYEILTHHLVKTRREFILQMRDFYTKLNEYKETHRQQINIDRGKLMMRFKADGPEIKQLKAKDDQDIKLILLKRELSRRRNGQNSIIFKDIIFNKIRQLPQDQQPFPNLILKLTENMCSDTKPKFKMRLNQNEWSRLFNQYQSELKHRYLAIMNEARKTAALRMKNLKHNKFIKRKKTQKAEQ</sequence>
<dbReference type="InterPro" id="IPR051553">
    <property type="entry name" value="Ran_GTPase-activating"/>
</dbReference>